<dbReference type="SUPFAM" id="SSF51120">
    <property type="entry name" value="beta-Roll"/>
    <property type="match status" value="1"/>
</dbReference>
<protein>
    <submittedName>
        <fullName evidence="8">Cadherin-like domain-containing protein</fullName>
    </submittedName>
</protein>
<feature type="domain" description="Peptidase metallopeptidase" evidence="7">
    <location>
        <begin position="206"/>
        <end position="356"/>
    </location>
</feature>
<organism evidence="8 9">
    <name type="scientific">Sulfitobacter aestuariivivens</name>
    <dbReference type="NCBI Taxonomy" id="2766981"/>
    <lineage>
        <taxon>Bacteria</taxon>
        <taxon>Pseudomonadati</taxon>
        <taxon>Pseudomonadota</taxon>
        <taxon>Alphaproteobacteria</taxon>
        <taxon>Rhodobacterales</taxon>
        <taxon>Roseobacteraceae</taxon>
        <taxon>Sulfitobacter</taxon>
    </lineage>
</organism>
<evidence type="ECO:0000259" key="7">
    <source>
        <dbReference type="SMART" id="SM00235"/>
    </source>
</evidence>
<feature type="region of interest" description="Disordered" evidence="6">
    <location>
        <begin position="66"/>
        <end position="103"/>
    </location>
</feature>
<evidence type="ECO:0000256" key="6">
    <source>
        <dbReference type="SAM" id="MobiDB-lite"/>
    </source>
</evidence>
<dbReference type="InterPro" id="IPR010221">
    <property type="entry name" value="VCBS_dom"/>
</dbReference>
<proteinExistence type="inferred from homology"/>
<dbReference type="InterPro" id="IPR013858">
    <property type="entry name" value="Peptidase_M10B_C"/>
</dbReference>
<dbReference type="GO" id="GO:0005509">
    <property type="term" value="F:calcium ion binding"/>
    <property type="evidence" value="ECO:0007669"/>
    <property type="project" value="InterPro"/>
</dbReference>
<dbReference type="InterPro" id="IPR006026">
    <property type="entry name" value="Peptidase_Metallo"/>
</dbReference>
<dbReference type="RefSeq" id="WP_191073384.1">
    <property type="nucleotide sequence ID" value="NZ_JACTAG010000001.1"/>
</dbReference>
<dbReference type="EMBL" id="JACTAG010000001">
    <property type="protein sequence ID" value="MBD3662338.1"/>
    <property type="molecule type" value="Genomic_DNA"/>
</dbReference>
<evidence type="ECO:0000256" key="2">
    <source>
        <dbReference type="ARBA" id="ARBA00004613"/>
    </source>
</evidence>
<dbReference type="GO" id="GO:0005615">
    <property type="term" value="C:extracellular space"/>
    <property type="evidence" value="ECO:0007669"/>
    <property type="project" value="InterPro"/>
</dbReference>
<feature type="compositionally biased region" description="Basic and acidic residues" evidence="6">
    <location>
        <begin position="70"/>
        <end position="90"/>
    </location>
</feature>
<dbReference type="InterPro" id="IPR011049">
    <property type="entry name" value="Serralysin-like_metalloprot_C"/>
</dbReference>
<accession>A0A927D0X2</accession>
<keyword evidence="9" id="KW-1185">Reference proteome</keyword>
<evidence type="ECO:0000256" key="5">
    <source>
        <dbReference type="ARBA" id="ARBA00022737"/>
    </source>
</evidence>
<comment type="cofactor">
    <cofactor evidence="1">
        <name>Ca(2+)</name>
        <dbReference type="ChEBI" id="CHEBI:29108"/>
    </cofactor>
</comment>
<feature type="region of interest" description="Disordered" evidence="6">
    <location>
        <begin position="1"/>
        <end position="21"/>
    </location>
</feature>
<dbReference type="Gene3D" id="3.40.390.10">
    <property type="entry name" value="Collagenase (Catalytic Domain)"/>
    <property type="match status" value="1"/>
</dbReference>
<dbReference type="Proteomes" id="UP000635142">
    <property type="component" value="Unassembled WGS sequence"/>
</dbReference>
<reference evidence="8" key="1">
    <citation type="submission" date="2020-08" db="EMBL/GenBank/DDBJ databases">
        <title>Sulfitobacter aestuariivivens sp. nov., isolated from a tidal flat.</title>
        <authorList>
            <person name="Park S."/>
            <person name="Yoon J.-H."/>
        </authorList>
    </citation>
    <scope>NUCLEOTIDE SEQUENCE</scope>
    <source>
        <strain evidence="8">TSTF-M16</strain>
    </source>
</reference>
<dbReference type="InterPro" id="IPR001343">
    <property type="entry name" value="Hemolysn_Ca-bd"/>
</dbReference>
<dbReference type="NCBIfam" id="TIGR01965">
    <property type="entry name" value="VCBS_repeat"/>
    <property type="match status" value="4"/>
</dbReference>
<dbReference type="SMART" id="SM00235">
    <property type="entry name" value="ZnMc"/>
    <property type="match status" value="1"/>
</dbReference>
<sequence length="1305" mass="134141">MRKLFPSPANRNPFAFPENLPAASDEALPDIVAEAMPVVESMDIGSLAKEGEAPDEAPAPVDMAATVLDDPDHGHEHDHEHEHEEEDHAHVSGPGSDKAAHRAADFHTAAEAIEAHMPDHAAGAAHGHGVTALSHHEDDLHPGHIHVRDEGNEGYVPGADPATEDGGGTTSDGSAAILGDMADYLSSGYWTRNGSTIETRFHNVGTTGNDPNDGVLYFNVSGYVDDLDGLTSARAFLVREAFNLFGATLGIEFRETTSTDTSVVDFFFSDDESGAYAGSSYWSNGEINYSYLNIAAGWSGGTSTYDDYTFQTILHEIGHALGLGHQGPYNGSASYGTDNTFENDSWQASMMSYFSQTENTSINASYEFLQTPMAVDWMALNDLYGSQGYGTFNAFTENTVWGFNTTITSEVSDVWANFASFGNRTASTIVDGGGIDTLDLSGYANNTLINLAPTDRADTTPSLSNIGGRIGNLAMAEGTIIENAIGGAGNETFIGNAADNTMTGNGGNDTFEDSAGADTYLGGAGVDTVSFGQAFGTYTFNVSGVFLQVINVVMDIVENTVEWLTFTDATYSWAEIAGGVSPNTAPVATADGANVDEDGTVSGNVLSNDSDADGGVLSVVAVNGQAGNVGQQITLASGALVTLNANGTYSYVTNGAFDALNDGETAQDSFTYQISDGQGGSDQATVTITVDGATGNVAPVAVNDTAGVAEDATVSGNVLSNDSDADGGVLSVVAVNGQAGNVGQQITLASGALVTLNANGTYSYDTNGAFDALNDGETAQDSFTYQISDGQGGSDQATVTITVDGATGNVAPVAVNDTATVAEDGTIAGNVLSNDTDGNGDGLSVVSVNGQAAFVGQQITLASGALVTLNADGSYDYDPNGAFETLNTGETALDGFTYGVSDGNGGTDTASVAITVEGVSPPMVATPVLVDFETAPLGDFAGLDGVDATGLVVAAGTAITGARYAQSDGFTLVATDEDFDLNSLTLQSIDGRVRISIEAWDDGILVATQNVNVRPGRTVEVSFGPSFDSIDEVRVSANGTFNIDDIGLTILSPVGPGDVVNPIAVNDSFETSEADVVSGNVLANDDDPDGGTLSLVSVEGDDSGTVTLVSGAQVSFASDGTISYDPNGAFDALYDGQTAQDSFSYAISDGQGGTAQAIATINIAGAGDPPVPPTAISLGFEGTVIGGMIEEDGFIFNDVTTSTASPGVASGAQAVQSIGNSITFAQADGENFDLEQAVLTAVSGRNIRVQVEAYDDGILVAMDSIRIRDNRDTTINFNDAEFGNVDQIVFTAEGGLILDDVLVFA</sequence>
<evidence type="ECO:0000256" key="1">
    <source>
        <dbReference type="ARBA" id="ARBA00001913"/>
    </source>
</evidence>
<dbReference type="GO" id="GO:0008270">
    <property type="term" value="F:zinc ion binding"/>
    <property type="evidence" value="ECO:0007669"/>
    <property type="project" value="InterPro"/>
</dbReference>
<dbReference type="GO" id="GO:0006508">
    <property type="term" value="P:proteolysis"/>
    <property type="evidence" value="ECO:0007669"/>
    <property type="project" value="InterPro"/>
</dbReference>
<dbReference type="Pfam" id="PF17963">
    <property type="entry name" value="Big_9"/>
    <property type="match status" value="4"/>
</dbReference>
<dbReference type="InterPro" id="IPR024079">
    <property type="entry name" value="MetalloPept_cat_dom_sf"/>
</dbReference>
<evidence type="ECO:0000256" key="3">
    <source>
        <dbReference type="ARBA" id="ARBA00009490"/>
    </source>
</evidence>
<dbReference type="CDD" id="cd04277">
    <property type="entry name" value="ZnMc_serralysin_like"/>
    <property type="match status" value="1"/>
</dbReference>
<comment type="similarity">
    <text evidence="3">Belongs to the peptidase M10B family.</text>
</comment>
<name>A0A927D0X2_9RHOB</name>
<gene>
    <name evidence="8" type="ORF">H9Q16_00225</name>
</gene>
<evidence type="ECO:0000313" key="9">
    <source>
        <dbReference type="Proteomes" id="UP000635142"/>
    </source>
</evidence>
<comment type="subcellular location">
    <subcellularLocation>
        <location evidence="2">Secreted</location>
    </subcellularLocation>
</comment>
<keyword evidence="4" id="KW-0964">Secreted</keyword>
<keyword evidence="5" id="KW-0677">Repeat</keyword>
<evidence type="ECO:0000256" key="4">
    <source>
        <dbReference type="ARBA" id="ARBA00022525"/>
    </source>
</evidence>
<dbReference type="Gene3D" id="2.150.10.10">
    <property type="entry name" value="Serralysin-like metalloprotease, C-terminal"/>
    <property type="match status" value="1"/>
</dbReference>
<dbReference type="SUPFAM" id="SSF55486">
    <property type="entry name" value="Metalloproteases ('zincins'), catalytic domain"/>
    <property type="match status" value="1"/>
</dbReference>
<dbReference type="NCBIfam" id="NF012211">
    <property type="entry name" value="tand_rpt_95"/>
    <property type="match status" value="3"/>
</dbReference>
<comment type="caution">
    <text evidence="8">The sequence shown here is derived from an EMBL/GenBank/DDBJ whole genome shotgun (WGS) entry which is preliminary data.</text>
</comment>
<dbReference type="Pfam" id="PF00353">
    <property type="entry name" value="HemolysinCabind"/>
    <property type="match status" value="1"/>
</dbReference>
<dbReference type="InterPro" id="IPR034033">
    <property type="entry name" value="Serralysin-like"/>
</dbReference>
<evidence type="ECO:0000313" key="8">
    <source>
        <dbReference type="EMBL" id="MBD3662338.1"/>
    </source>
</evidence>
<dbReference type="Pfam" id="PF08548">
    <property type="entry name" value="Peptidase_M10_C"/>
    <property type="match status" value="1"/>
</dbReference>
<dbReference type="GO" id="GO:0008237">
    <property type="term" value="F:metallopeptidase activity"/>
    <property type="evidence" value="ECO:0007669"/>
    <property type="project" value="InterPro"/>
</dbReference>